<sequence>MFTSTPPSSSFRPLFGSNNSFNSHPSCESPNLTQHRSFLSTMAHPFSSSASTSRCSTPSTSMPVTPTMSASPTMSCHSRESTVDSMEVSTPSSSRRRYGGGFWNSFMHHGKNVPREVEPSEDELMDIDDNIDDTFLVTPPPSLPLCSLSASYQCSETASLIPPSFYPGQSIPVVLTFELDRFSSLPHHLNPTLTMSLIGTLHLPGAAPRTIICVSVSLSEGLALWARDAEQTYSRNPPKQSDCLIDPSFGLPGGTYSLPLTVQVPSTPRLPPSFTVRSSSFAVTYALTVTLTCDDPALLNTGTRVVLADTAKPFEMMPETLPTRAPRYVPQSFYVKTDLPIESSIYLSPSEPLPILPKQNTRWTIHPYIPTTAYSPTSIIPFTISLTPPSMSDLLLDIPSEFKAVQPTSQVLVRLALVRREHSSLSTHELRDAQGNGLVLEEEIVSRWGWVESSSDDKIKLRDITLPLMPNGESTWKHGMSTMLNVGQSTNHTSQSEEGISVSSTFHLNITLAFLSITSGSTVLSDYLPSAFSSQSTISIPPPGEFSQPLSPGSEGYFNISDFKRSFPGTIKTLPLPIVVGSVSEPRGAMHNIRWSDLHLETNSRGRETGRMIHGESTSMENGWMVPPPCYKDAIQTAPYEFKL</sequence>
<feature type="region of interest" description="Disordered" evidence="1">
    <location>
        <begin position="48"/>
        <end position="94"/>
    </location>
</feature>
<dbReference type="Proteomes" id="UP001329825">
    <property type="component" value="Chromosome 2"/>
</dbReference>
<organism evidence="2 3">
    <name type="scientific">Kwoniella shivajii</name>
    <dbReference type="NCBI Taxonomy" id="564305"/>
    <lineage>
        <taxon>Eukaryota</taxon>
        <taxon>Fungi</taxon>
        <taxon>Dikarya</taxon>
        <taxon>Basidiomycota</taxon>
        <taxon>Agaricomycotina</taxon>
        <taxon>Tremellomycetes</taxon>
        <taxon>Tremellales</taxon>
        <taxon>Cryptococcaceae</taxon>
        <taxon>Kwoniella</taxon>
    </lineage>
</organism>
<dbReference type="GeneID" id="87953592"/>
<feature type="compositionally biased region" description="Polar residues" evidence="1">
    <location>
        <begin position="83"/>
        <end position="93"/>
    </location>
</feature>
<dbReference type="PROSITE" id="PS00221">
    <property type="entry name" value="MIP"/>
    <property type="match status" value="1"/>
</dbReference>
<reference evidence="2 3" key="1">
    <citation type="submission" date="2024-01" db="EMBL/GenBank/DDBJ databases">
        <title>Comparative genomics of Cryptococcus and Kwoniella reveals pathogenesis evolution and contrasting modes of karyotype evolution via chromosome fusion or intercentromeric recombination.</title>
        <authorList>
            <person name="Coelho M.A."/>
            <person name="David-Palma M."/>
            <person name="Shea T."/>
            <person name="Bowers K."/>
            <person name="McGinley-Smith S."/>
            <person name="Mohammad A.W."/>
            <person name="Gnirke A."/>
            <person name="Yurkov A.M."/>
            <person name="Nowrousian M."/>
            <person name="Sun S."/>
            <person name="Cuomo C.A."/>
            <person name="Heitman J."/>
        </authorList>
    </citation>
    <scope>NUCLEOTIDE SEQUENCE [LARGE SCALE GENOMIC DNA]</scope>
    <source>
        <strain evidence="2">CBS 11374</strain>
    </source>
</reference>
<evidence type="ECO:0008006" key="4">
    <source>
        <dbReference type="Google" id="ProtNLM"/>
    </source>
</evidence>
<dbReference type="InterPro" id="IPR022357">
    <property type="entry name" value="MIP_CS"/>
</dbReference>
<gene>
    <name evidence="2" type="ORF">IL334_001461</name>
</gene>
<accession>A0ABZ1CT46</accession>
<evidence type="ECO:0000256" key="1">
    <source>
        <dbReference type="SAM" id="MobiDB-lite"/>
    </source>
</evidence>
<feature type="compositionally biased region" description="Low complexity" evidence="1">
    <location>
        <begin position="48"/>
        <end position="75"/>
    </location>
</feature>
<protein>
    <recommendedName>
        <fullName evidence="4">Arrestin-like N-terminal domain-containing protein</fullName>
    </recommendedName>
</protein>
<proteinExistence type="predicted"/>
<dbReference type="EMBL" id="CP141882">
    <property type="protein sequence ID" value="WRT64529.1"/>
    <property type="molecule type" value="Genomic_DNA"/>
</dbReference>
<keyword evidence="3" id="KW-1185">Reference proteome</keyword>
<evidence type="ECO:0000313" key="2">
    <source>
        <dbReference type="EMBL" id="WRT64529.1"/>
    </source>
</evidence>
<name>A0ABZ1CT46_9TREE</name>
<evidence type="ECO:0000313" key="3">
    <source>
        <dbReference type="Proteomes" id="UP001329825"/>
    </source>
</evidence>
<dbReference type="RefSeq" id="XP_062789269.1">
    <property type="nucleotide sequence ID" value="XM_062933218.1"/>
</dbReference>